<feature type="domain" description="Glycosyl transferase family 25" evidence="1">
    <location>
        <begin position="9"/>
        <end position="188"/>
    </location>
</feature>
<proteinExistence type="predicted"/>
<organism evidence="2">
    <name type="scientific">viral metagenome</name>
    <dbReference type="NCBI Taxonomy" id="1070528"/>
    <lineage>
        <taxon>unclassified sequences</taxon>
        <taxon>metagenomes</taxon>
        <taxon>organismal metagenomes</taxon>
    </lineage>
</organism>
<protein>
    <recommendedName>
        <fullName evidence="1">Glycosyl transferase family 25 domain-containing protein</fullName>
    </recommendedName>
</protein>
<dbReference type="CDD" id="cd06532">
    <property type="entry name" value="Glyco_transf_25"/>
    <property type="match status" value="1"/>
</dbReference>
<name>A0A6C0K8H9_9ZZZZ</name>
<reference evidence="2" key="1">
    <citation type="journal article" date="2020" name="Nature">
        <title>Giant virus diversity and host interactions through global metagenomics.</title>
        <authorList>
            <person name="Schulz F."/>
            <person name="Roux S."/>
            <person name="Paez-Espino D."/>
            <person name="Jungbluth S."/>
            <person name="Walsh D.A."/>
            <person name="Denef V.J."/>
            <person name="McMahon K.D."/>
            <person name="Konstantinidis K.T."/>
            <person name="Eloe-Fadrosh E.A."/>
            <person name="Kyrpides N.C."/>
            <person name="Woyke T."/>
        </authorList>
    </citation>
    <scope>NUCLEOTIDE SEQUENCE</scope>
    <source>
        <strain evidence="2">GVMAG-S-1101182-85</strain>
    </source>
</reference>
<dbReference type="EMBL" id="MN740829">
    <property type="protein sequence ID" value="QHU14019.1"/>
    <property type="molecule type" value="Genomic_DNA"/>
</dbReference>
<evidence type="ECO:0000313" key="2">
    <source>
        <dbReference type="EMBL" id="QHU14019.1"/>
    </source>
</evidence>
<accession>A0A6C0K8H9</accession>
<dbReference type="InterPro" id="IPR002654">
    <property type="entry name" value="Glyco_trans_25"/>
</dbReference>
<dbReference type="Pfam" id="PF01755">
    <property type="entry name" value="Glyco_transf_25"/>
    <property type="match status" value="1"/>
</dbReference>
<dbReference type="AlphaFoldDB" id="A0A6C0K8H9"/>
<evidence type="ECO:0000259" key="1">
    <source>
        <dbReference type="Pfam" id="PF01755"/>
    </source>
</evidence>
<sequence length="248" mass="28348">MKDLTDAVCYCINLKNRPDRRKLFMDQSALEILPPIHYIDAIAGNSLDVKNDDRIGILTRVQVLTQYRRSHYEIHSKGALGASLSHLKTWKAFLASSADYAIIFEDDAELPPTFSLMVRDCIAQSPPPWDIWLLGWNHGTHDYKATRNDTFKEVIKFVGAHCYLINRKAAKILVENALPIQTHIEHYMCNSAFLYKLKIIRHSLLHIAQIDRTRNISDVRKPEGCPVCIVDDNSEAVKAREAGEHRKN</sequence>